<dbReference type="GO" id="GO:0016740">
    <property type="term" value="F:transferase activity"/>
    <property type="evidence" value="ECO:0007669"/>
    <property type="project" value="UniProtKB-KW"/>
</dbReference>
<dbReference type="Proteomes" id="UP000476696">
    <property type="component" value="Unassembled WGS sequence"/>
</dbReference>
<dbReference type="InterPro" id="IPR007345">
    <property type="entry name" value="Polysacch_pyruvyl_Trfase"/>
</dbReference>
<gene>
    <name evidence="2" type="ORF">GW579_11305</name>
</gene>
<feature type="domain" description="Polysaccharide pyruvyl transferase" evidence="1">
    <location>
        <begin position="74"/>
        <end position="191"/>
    </location>
</feature>
<sequence>MKIYYYKSAHGNFGDDLNAWIWDALLPGFFDDNENVRVSGIGTIITSAMPPAKKWYVFSSGVGYGYPPANFGDSSWETLCVRGPLSAEILGLPKDKFITDGAALLNTLAEVKPLTEAERKGVIFVPHHHALVTGQWEKVCQQAGVEFVNPQSDAKTVIQKIRNAKLVLADAMHAAIIADAMRVPWVPLITSSQINTFKWLDWTQTINLPYRPTVLGSSSLRECMRDKGLYVYGEKYHLPDADVEYAVSYFKKQRELKNKKWWPHYHDLTRLALYRIPNKGIQIIEKATKLNLDNSFIDNAANILLAARKHPGFLSEDNQFNNNVERLLAGIDILSKCK</sequence>
<evidence type="ECO:0000259" key="1">
    <source>
        <dbReference type="Pfam" id="PF04230"/>
    </source>
</evidence>
<dbReference type="RefSeq" id="WP_165059130.1">
    <property type="nucleotide sequence ID" value="NZ_JAADJS010000002.1"/>
</dbReference>
<evidence type="ECO:0000313" key="2">
    <source>
        <dbReference type="EMBL" id="NGX87670.1"/>
    </source>
</evidence>
<dbReference type="EMBL" id="JAADJS010000002">
    <property type="protein sequence ID" value="NGX87670.1"/>
    <property type="molecule type" value="Genomic_DNA"/>
</dbReference>
<comment type="caution">
    <text evidence="2">The sequence shown here is derived from an EMBL/GenBank/DDBJ whole genome shotgun (WGS) entry which is preliminary data.</text>
</comment>
<evidence type="ECO:0000313" key="3">
    <source>
        <dbReference type="Proteomes" id="UP000476696"/>
    </source>
</evidence>
<name>A0A6M2B335_9GAMM</name>
<dbReference type="Pfam" id="PF04230">
    <property type="entry name" value="PS_pyruv_trans"/>
    <property type="match status" value="1"/>
</dbReference>
<reference evidence="2 3" key="2">
    <citation type="submission" date="2020-03" db="EMBL/GenBank/DDBJ databases">
        <title>Rahnella aceri sp. nov., isoated from traditional Jeju Makgeolli.</title>
        <authorList>
            <person name="Kim I.S."/>
            <person name="Jeon D."/>
        </authorList>
    </citation>
    <scope>NUCLEOTIDE SEQUENCE [LARGE SCALE GENOMIC DNA]</scope>
    <source>
        <strain evidence="2 3">Lac-M11</strain>
    </source>
</reference>
<accession>A0A6M2B335</accession>
<reference evidence="2 3" key="1">
    <citation type="submission" date="2020-01" db="EMBL/GenBank/DDBJ databases">
        <authorList>
            <person name="Lee S.D."/>
        </authorList>
    </citation>
    <scope>NUCLEOTIDE SEQUENCE [LARGE SCALE GENOMIC DNA]</scope>
    <source>
        <strain evidence="2 3">Lac-M11</strain>
    </source>
</reference>
<keyword evidence="2" id="KW-0808">Transferase</keyword>
<keyword evidence="3" id="KW-1185">Reference proteome</keyword>
<proteinExistence type="predicted"/>
<organism evidence="2 3">
    <name type="scientific">Rahnella contaminans</name>
    <dbReference type="NCBI Taxonomy" id="2703882"/>
    <lineage>
        <taxon>Bacteria</taxon>
        <taxon>Pseudomonadati</taxon>
        <taxon>Pseudomonadota</taxon>
        <taxon>Gammaproteobacteria</taxon>
        <taxon>Enterobacterales</taxon>
        <taxon>Yersiniaceae</taxon>
        <taxon>Rahnella</taxon>
    </lineage>
</organism>
<dbReference type="AlphaFoldDB" id="A0A6M2B335"/>
<protein>
    <submittedName>
        <fullName evidence="2">Polysaccharide pyruvyl transferase family protein</fullName>
    </submittedName>
</protein>